<sequence length="60" mass="6833">MNKVKMLCKACGLIFHMVESGVKESQQHFCPMCHGNALRWIEEESKVKAQLGQLSRLQNS</sequence>
<comment type="caution">
    <text evidence="1">The sequence shown here is derived from an EMBL/GenBank/DDBJ whole genome shotgun (WGS) entry which is preliminary data.</text>
</comment>
<organism evidence="1">
    <name type="scientific">marine sediment metagenome</name>
    <dbReference type="NCBI Taxonomy" id="412755"/>
    <lineage>
        <taxon>unclassified sequences</taxon>
        <taxon>metagenomes</taxon>
        <taxon>ecological metagenomes</taxon>
    </lineage>
</organism>
<dbReference type="EMBL" id="LAZR01057813">
    <property type="protein sequence ID" value="KKK71272.1"/>
    <property type="molecule type" value="Genomic_DNA"/>
</dbReference>
<reference evidence="1" key="1">
    <citation type="journal article" date="2015" name="Nature">
        <title>Complex archaea that bridge the gap between prokaryotes and eukaryotes.</title>
        <authorList>
            <person name="Spang A."/>
            <person name="Saw J.H."/>
            <person name="Jorgensen S.L."/>
            <person name="Zaremba-Niedzwiedzka K."/>
            <person name="Martijn J."/>
            <person name="Lind A.E."/>
            <person name="van Eijk R."/>
            <person name="Schleper C."/>
            <person name="Guy L."/>
            <person name="Ettema T.J."/>
        </authorList>
    </citation>
    <scope>NUCLEOTIDE SEQUENCE</scope>
</reference>
<dbReference type="AlphaFoldDB" id="A0A0F8XQD9"/>
<accession>A0A0F8XQD9</accession>
<gene>
    <name evidence="1" type="ORF">LCGC14_2915600</name>
</gene>
<protein>
    <submittedName>
        <fullName evidence="1">Uncharacterized protein</fullName>
    </submittedName>
</protein>
<evidence type="ECO:0000313" key="1">
    <source>
        <dbReference type="EMBL" id="KKK71272.1"/>
    </source>
</evidence>
<proteinExistence type="predicted"/>
<name>A0A0F8XQD9_9ZZZZ</name>